<organism evidence="3 4">
    <name type="scientific">Thalassobius vesicularis</name>
    <dbReference type="NCBI Taxonomy" id="1294297"/>
    <lineage>
        <taxon>Bacteria</taxon>
        <taxon>Pseudomonadati</taxon>
        <taxon>Pseudomonadota</taxon>
        <taxon>Alphaproteobacteria</taxon>
        <taxon>Rhodobacterales</taxon>
        <taxon>Roseobacteraceae</taxon>
        <taxon>Thalassovita</taxon>
    </lineage>
</organism>
<feature type="domain" description="EamA" evidence="2">
    <location>
        <begin position="5"/>
        <end position="137"/>
    </location>
</feature>
<feature type="transmembrane region" description="Helical" evidence="1">
    <location>
        <begin position="122"/>
        <end position="141"/>
    </location>
</feature>
<keyword evidence="1" id="KW-0472">Membrane</keyword>
<keyword evidence="1" id="KW-0812">Transmembrane</keyword>
<feature type="transmembrane region" description="Helical" evidence="1">
    <location>
        <begin position="176"/>
        <end position="195"/>
    </location>
</feature>
<comment type="caution">
    <text evidence="3">The sequence shown here is derived from an EMBL/GenBank/DDBJ whole genome shotgun (WGS) entry which is preliminary data.</text>
</comment>
<feature type="domain" description="EamA" evidence="2">
    <location>
        <begin position="147"/>
        <end position="274"/>
    </location>
</feature>
<dbReference type="SUPFAM" id="SSF103481">
    <property type="entry name" value="Multidrug resistance efflux transporter EmrE"/>
    <property type="match status" value="2"/>
</dbReference>
<dbReference type="Pfam" id="PF00892">
    <property type="entry name" value="EamA"/>
    <property type="match status" value="2"/>
</dbReference>
<keyword evidence="4" id="KW-1185">Reference proteome</keyword>
<evidence type="ECO:0000256" key="1">
    <source>
        <dbReference type="SAM" id="Phobius"/>
    </source>
</evidence>
<dbReference type="InterPro" id="IPR037185">
    <property type="entry name" value="EmrE-like"/>
</dbReference>
<dbReference type="PANTHER" id="PTHR22911:SF135">
    <property type="entry name" value="BLR4310 PROTEIN"/>
    <property type="match status" value="1"/>
</dbReference>
<evidence type="ECO:0000313" key="3">
    <source>
        <dbReference type="EMBL" id="THD73457.1"/>
    </source>
</evidence>
<proteinExistence type="predicted"/>
<dbReference type="Gene3D" id="1.10.3730.20">
    <property type="match status" value="1"/>
</dbReference>
<evidence type="ECO:0000259" key="2">
    <source>
        <dbReference type="Pfam" id="PF00892"/>
    </source>
</evidence>
<protein>
    <submittedName>
        <fullName evidence="3">DMT family transporter</fullName>
    </submittedName>
</protein>
<accession>A0A4S3M9Z2</accession>
<dbReference type="EMBL" id="SSMD01000005">
    <property type="protein sequence ID" value="THD73457.1"/>
    <property type="molecule type" value="Genomic_DNA"/>
</dbReference>
<sequence length="295" mass="31324">MNNIRGILLVILSMAAFATEDMFVKAMTQSLPTGQVMFLLGAGGALVFAAVAKSRGETLIAPLFRNRALLIRTVAEGFAAFFFITSLSLVAMSTVAAVFQATPLAITLGAALFLGEQVGWRRWSAILVGFAGVLMIIRPGMAGFDPAMLMILGAVAAIATRDLISRRLPADMSSYVVSFHGFASLAVVGPLMMLTQVTPPAALSLPHLGQIFGALVFGVSGYYAIVIATRTGDASAITPFRYTRLIFSMILGMLVFSERPDLMTYLGSAIIIASGLYTYLRERRLLARAAPAASA</sequence>
<feature type="transmembrane region" description="Helical" evidence="1">
    <location>
        <begin position="262"/>
        <end position="280"/>
    </location>
</feature>
<feature type="transmembrane region" description="Helical" evidence="1">
    <location>
        <begin position="97"/>
        <end position="115"/>
    </location>
</feature>
<feature type="transmembrane region" description="Helical" evidence="1">
    <location>
        <begin position="207"/>
        <end position="228"/>
    </location>
</feature>
<dbReference type="GO" id="GO:0016020">
    <property type="term" value="C:membrane"/>
    <property type="evidence" value="ECO:0007669"/>
    <property type="project" value="InterPro"/>
</dbReference>
<reference evidence="3 4" key="1">
    <citation type="submission" date="2019-04" db="EMBL/GenBank/DDBJ databases">
        <title>Draft genome sequence of Youngimonas vesicularis.</title>
        <authorList>
            <person name="Hameed A."/>
        </authorList>
    </citation>
    <scope>NUCLEOTIDE SEQUENCE [LARGE SCALE GENOMIC DNA]</scope>
    <source>
        <strain evidence="3 4">CC-AMW-E</strain>
    </source>
</reference>
<feature type="transmembrane region" description="Helical" evidence="1">
    <location>
        <begin position="240"/>
        <end position="256"/>
    </location>
</feature>
<dbReference type="PANTHER" id="PTHR22911">
    <property type="entry name" value="ACYL-MALONYL CONDENSING ENZYME-RELATED"/>
    <property type="match status" value="1"/>
</dbReference>
<name>A0A4S3M9Z2_9RHOB</name>
<keyword evidence="1" id="KW-1133">Transmembrane helix</keyword>
<evidence type="ECO:0000313" key="4">
    <source>
        <dbReference type="Proteomes" id="UP000306113"/>
    </source>
</evidence>
<feature type="transmembrane region" description="Helical" evidence="1">
    <location>
        <begin position="34"/>
        <end position="52"/>
    </location>
</feature>
<dbReference type="Proteomes" id="UP000306113">
    <property type="component" value="Unassembled WGS sequence"/>
</dbReference>
<dbReference type="InterPro" id="IPR000620">
    <property type="entry name" value="EamA_dom"/>
</dbReference>
<feature type="transmembrane region" description="Helical" evidence="1">
    <location>
        <begin position="147"/>
        <end position="164"/>
    </location>
</feature>
<dbReference type="OrthoDB" id="9815809at2"/>
<dbReference type="AlphaFoldDB" id="A0A4S3M9Z2"/>
<feature type="transmembrane region" description="Helical" evidence="1">
    <location>
        <begin position="73"/>
        <end position="91"/>
    </location>
</feature>
<gene>
    <name evidence="3" type="ORF">E7681_12245</name>
</gene>
<dbReference type="RefSeq" id="WP_136339587.1">
    <property type="nucleotide sequence ID" value="NZ_SSMD01000005.1"/>
</dbReference>